<dbReference type="AlphaFoldDB" id="A0A814NCA8"/>
<proteinExistence type="predicted"/>
<sequence length="66" mass="7547">MSHVKSLFQSDKMTNLPLINAVAGVRKKGMVQAKNETYKLVSDAVKKYEKELSKSAKRNPKRQLKR</sequence>
<name>A0A814NCA8_9BILA</name>
<dbReference type="EMBL" id="CAJNOC010007074">
    <property type="protein sequence ID" value="CAF1091580.1"/>
    <property type="molecule type" value="Genomic_DNA"/>
</dbReference>
<reference evidence="1" key="1">
    <citation type="submission" date="2021-02" db="EMBL/GenBank/DDBJ databases">
        <authorList>
            <person name="Nowell W R."/>
        </authorList>
    </citation>
    <scope>NUCLEOTIDE SEQUENCE</scope>
    <source>
        <strain evidence="1">Ploen Becks lab</strain>
    </source>
</reference>
<evidence type="ECO:0000313" key="2">
    <source>
        <dbReference type="Proteomes" id="UP000663879"/>
    </source>
</evidence>
<organism evidence="1 2">
    <name type="scientific">Brachionus calyciflorus</name>
    <dbReference type="NCBI Taxonomy" id="104777"/>
    <lineage>
        <taxon>Eukaryota</taxon>
        <taxon>Metazoa</taxon>
        <taxon>Spiralia</taxon>
        <taxon>Gnathifera</taxon>
        <taxon>Rotifera</taxon>
        <taxon>Eurotatoria</taxon>
        <taxon>Monogononta</taxon>
        <taxon>Pseudotrocha</taxon>
        <taxon>Ploima</taxon>
        <taxon>Brachionidae</taxon>
        <taxon>Brachionus</taxon>
    </lineage>
</organism>
<comment type="caution">
    <text evidence="1">The sequence shown here is derived from an EMBL/GenBank/DDBJ whole genome shotgun (WGS) entry which is preliminary data.</text>
</comment>
<keyword evidence="2" id="KW-1185">Reference proteome</keyword>
<gene>
    <name evidence="1" type="ORF">OXX778_LOCUS20695</name>
</gene>
<evidence type="ECO:0000313" key="1">
    <source>
        <dbReference type="EMBL" id="CAF1091580.1"/>
    </source>
</evidence>
<dbReference type="Proteomes" id="UP000663879">
    <property type="component" value="Unassembled WGS sequence"/>
</dbReference>
<accession>A0A814NCA8</accession>
<protein>
    <submittedName>
        <fullName evidence="1">Uncharacterized protein</fullName>
    </submittedName>
</protein>